<protein>
    <submittedName>
        <fullName evidence="1">Uncharacterized protein</fullName>
    </submittedName>
</protein>
<organism evidence="1 2">
    <name type="scientific">Candidatus Berkelbacteria bacterium RIFOXYA2_FULL_43_10</name>
    <dbReference type="NCBI Taxonomy" id="1797472"/>
    <lineage>
        <taxon>Bacteria</taxon>
        <taxon>Candidatus Berkelbacteria</taxon>
    </lineage>
</organism>
<evidence type="ECO:0000313" key="1">
    <source>
        <dbReference type="EMBL" id="OGD65169.1"/>
    </source>
</evidence>
<dbReference type="Proteomes" id="UP000178583">
    <property type="component" value="Unassembled WGS sequence"/>
</dbReference>
<proteinExistence type="predicted"/>
<dbReference type="EMBL" id="MEZY01000015">
    <property type="protein sequence ID" value="OGD65169.1"/>
    <property type="molecule type" value="Genomic_DNA"/>
</dbReference>
<accession>A0A1F5ECL3</accession>
<dbReference type="AlphaFoldDB" id="A0A1F5ECL3"/>
<evidence type="ECO:0000313" key="2">
    <source>
        <dbReference type="Proteomes" id="UP000178583"/>
    </source>
</evidence>
<reference evidence="1 2" key="1">
    <citation type="journal article" date="2016" name="Nat. Commun.">
        <title>Thousands of microbial genomes shed light on interconnected biogeochemical processes in an aquifer system.</title>
        <authorList>
            <person name="Anantharaman K."/>
            <person name="Brown C.T."/>
            <person name="Hug L.A."/>
            <person name="Sharon I."/>
            <person name="Castelle C.J."/>
            <person name="Probst A.J."/>
            <person name="Thomas B.C."/>
            <person name="Singh A."/>
            <person name="Wilkins M.J."/>
            <person name="Karaoz U."/>
            <person name="Brodie E.L."/>
            <person name="Williams K.H."/>
            <person name="Hubbard S.S."/>
            <person name="Banfield J.F."/>
        </authorList>
    </citation>
    <scope>NUCLEOTIDE SEQUENCE [LARGE SCALE GENOMIC DNA]</scope>
</reference>
<sequence>MNPKTSFSVILNLFQNPKTIMVRIEMLKSIQHDRNQARVFGFTSCRIDKSDIFDIINMRNK</sequence>
<name>A0A1F5ECL3_9BACT</name>
<gene>
    <name evidence="1" type="ORF">A2215_02465</name>
</gene>
<comment type="caution">
    <text evidence="1">The sequence shown here is derived from an EMBL/GenBank/DDBJ whole genome shotgun (WGS) entry which is preliminary data.</text>
</comment>